<dbReference type="GO" id="GO:0003824">
    <property type="term" value="F:catalytic activity"/>
    <property type="evidence" value="ECO:0007669"/>
    <property type="project" value="InterPro"/>
</dbReference>
<dbReference type="PANTHER" id="PTHR33776:SF4">
    <property type="entry name" value="ENDONUCLEASE_EXONUCLEASE_PHOSPHATASE DOMAIN-CONTAINING PROTEIN"/>
    <property type="match status" value="1"/>
</dbReference>
<dbReference type="Gene3D" id="3.60.10.10">
    <property type="entry name" value="Endonuclease/exonuclease/phosphatase"/>
    <property type="match status" value="1"/>
</dbReference>
<feature type="non-terminal residue" evidence="2">
    <location>
        <position position="482"/>
    </location>
</feature>
<dbReference type="InterPro" id="IPR036691">
    <property type="entry name" value="Endo/exonu/phosph_ase_sf"/>
</dbReference>
<dbReference type="AlphaFoldDB" id="A0AAV2SFW4"/>
<accession>A0AAV2SFW4</accession>
<dbReference type="InterPro" id="IPR005135">
    <property type="entry name" value="Endo/exonuclease/phosphatase"/>
</dbReference>
<dbReference type="EMBL" id="CAXKWB010061447">
    <property type="protein sequence ID" value="CAL4184363.1"/>
    <property type="molecule type" value="Genomic_DNA"/>
</dbReference>
<evidence type="ECO:0000313" key="2">
    <source>
        <dbReference type="EMBL" id="CAL4184363.1"/>
    </source>
</evidence>
<dbReference type="Pfam" id="PF14529">
    <property type="entry name" value="Exo_endo_phos_2"/>
    <property type="match status" value="1"/>
</dbReference>
<evidence type="ECO:0000313" key="3">
    <source>
        <dbReference type="Proteomes" id="UP001497623"/>
    </source>
</evidence>
<dbReference type="SUPFAM" id="SSF56219">
    <property type="entry name" value="DNase I-like"/>
    <property type="match status" value="1"/>
</dbReference>
<proteinExistence type="predicted"/>
<name>A0AAV2SFW4_MEGNR</name>
<gene>
    <name evidence="2" type="ORF">MNOR_LOCUS35801</name>
</gene>
<comment type="caution">
    <text evidence="2">The sequence shown here is derived from an EMBL/GenBank/DDBJ whole genome shotgun (WGS) entry which is preliminary data.</text>
</comment>
<protein>
    <recommendedName>
        <fullName evidence="1">Endonuclease/exonuclease/phosphatase domain-containing protein</fullName>
    </recommendedName>
</protein>
<reference evidence="2 3" key="1">
    <citation type="submission" date="2024-05" db="EMBL/GenBank/DDBJ databases">
        <authorList>
            <person name="Wallberg A."/>
        </authorList>
    </citation>
    <scope>NUCLEOTIDE SEQUENCE [LARGE SCALE GENOMIC DNA]</scope>
</reference>
<organism evidence="2 3">
    <name type="scientific">Meganyctiphanes norvegica</name>
    <name type="common">Northern krill</name>
    <name type="synonym">Thysanopoda norvegica</name>
    <dbReference type="NCBI Taxonomy" id="48144"/>
    <lineage>
        <taxon>Eukaryota</taxon>
        <taxon>Metazoa</taxon>
        <taxon>Ecdysozoa</taxon>
        <taxon>Arthropoda</taxon>
        <taxon>Crustacea</taxon>
        <taxon>Multicrustacea</taxon>
        <taxon>Malacostraca</taxon>
        <taxon>Eumalacostraca</taxon>
        <taxon>Eucarida</taxon>
        <taxon>Euphausiacea</taxon>
        <taxon>Euphausiidae</taxon>
        <taxon>Meganyctiphanes</taxon>
    </lineage>
</organism>
<dbReference type="PANTHER" id="PTHR33776">
    <property type="entry name" value="ENDO/EXONUCLEASE/PHOSPHATASE DOMAIN-CONTAINING PROTEIN"/>
    <property type="match status" value="1"/>
</dbReference>
<sequence>MDEYNILLDTINNPFHVIAFTETWLKSDNKDIATINGYEPSHVIRPIDQHFNMRDKGGGISVFVREGIEFKLRNDMNITCPYMETLFIELVIKGKKYIIGTIYRVPNTNINEFNETLNSLIEPVSNDHELILLGDFNICLLQENNHTRHFCNSLQSNNLFPVILEPTRVANINRNGEYITTESLIDNIFVNTRLNFNSGLIHSSISDHYPIFISIKDTPDHENPSNEIKYRLIDDVRIRKFKFALNTELQRIFINVTDAATAFDKFFEVLNNLYNKYFPIKTKIATNKSIRHPWVNETLVRRIKVRERMSKAVKKGLIDRQVYTEFRNAVTKQLRKARANYYNDEFSGCNGNIKKTWDIINKAIKKNNTKSRIMISENDNFCKLDEMPDKFKNYFTNIAQELVSEIPLSNSSPNSYLRNRNPNSFFLSNVENCEIEDVLNELKDNGCGIFKFSTRVLNNIKTIISSTLATIINLCVTQGYFP</sequence>
<evidence type="ECO:0000259" key="1">
    <source>
        <dbReference type="Pfam" id="PF14529"/>
    </source>
</evidence>
<feature type="domain" description="Endonuclease/exonuclease/phosphatase" evidence="1">
    <location>
        <begin position="99"/>
        <end position="212"/>
    </location>
</feature>
<keyword evidence="3" id="KW-1185">Reference proteome</keyword>
<dbReference type="Proteomes" id="UP001497623">
    <property type="component" value="Unassembled WGS sequence"/>
</dbReference>